<dbReference type="PROSITE" id="PS50846">
    <property type="entry name" value="HMA_2"/>
    <property type="match status" value="1"/>
</dbReference>
<dbReference type="Proteomes" id="UP000323000">
    <property type="component" value="Chromosome 7"/>
</dbReference>
<name>A0A5C7HPQ7_9ROSI</name>
<reference evidence="5" key="1">
    <citation type="journal article" date="2019" name="Gigascience">
        <title>De novo genome assembly of the endangered Acer yangbiense, a plant species with extremely small populations endemic to Yunnan Province, China.</title>
        <authorList>
            <person name="Yang J."/>
            <person name="Wariss H.M."/>
            <person name="Tao L."/>
            <person name="Zhang R."/>
            <person name="Yun Q."/>
            <person name="Hollingsworth P."/>
            <person name="Dao Z."/>
            <person name="Luo G."/>
            <person name="Guo H."/>
            <person name="Ma Y."/>
            <person name="Sun W."/>
        </authorList>
    </citation>
    <scope>NUCLEOTIDE SEQUENCE [LARGE SCALE GENOMIC DNA]</scope>
    <source>
        <strain evidence="5">cv. Malutang</strain>
    </source>
</reference>
<evidence type="ECO:0000256" key="2">
    <source>
        <dbReference type="SAM" id="Phobius"/>
    </source>
</evidence>
<proteinExistence type="predicted"/>
<dbReference type="SUPFAM" id="SSF55008">
    <property type="entry name" value="HMA, heavy metal-associated domain"/>
    <property type="match status" value="1"/>
</dbReference>
<dbReference type="InterPro" id="IPR006121">
    <property type="entry name" value="HMA_dom"/>
</dbReference>
<evidence type="ECO:0000313" key="5">
    <source>
        <dbReference type="Proteomes" id="UP000323000"/>
    </source>
</evidence>
<gene>
    <name evidence="4" type="ORF">EZV62_016889</name>
</gene>
<evidence type="ECO:0000256" key="1">
    <source>
        <dbReference type="SAM" id="MobiDB-lite"/>
    </source>
</evidence>
<evidence type="ECO:0000313" key="4">
    <source>
        <dbReference type="EMBL" id="TXG59060.1"/>
    </source>
</evidence>
<accession>A0A5C7HPQ7</accession>
<protein>
    <recommendedName>
        <fullName evidence="3">HMA domain-containing protein</fullName>
    </recommendedName>
</protein>
<dbReference type="InterPro" id="IPR036163">
    <property type="entry name" value="HMA_dom_sf"/>
</dbReference>
<keyword evidence="2" id="KW-0472">Membrane</keyword>
<dbReference type="AlphaFoldDB" id="A0A5C7HPQ7"/>
<feature type="transmembrane region" description="Helical" evidence="2">
    <location>
        <begin position="237"/>
        <end position="259"/>
    </location>
</feature>
<feature type="compositionally biased region" description="Basic and acidic residues" evidence="1">
    <location>
        <begin position="50"/>
        <end position="61"/>
    </location>
</feature>
<feature type="region of interest" description="Disordered" evidence="1">
    <location>
        <begin position="50"/>
        <end position="116"/>
    </location>
</feature>
<keyword evidence="2" id="KW-1133">Transmembrane helix</keyword>
<dbReference type="EMBL" id="VAHF01000007">
    <property type="protein sequence ID" value="TXG59060.1"/>
    <property type="molecule type" value="Genomic_DNA"/>
</dbReference>
<feature type="domain" description="HMA" evidence="3">
    <location>
        <begin position="250"/>
        <end position="316"/>
    </location>
</feature>
<sequence>MKRIDIFCASQASTAICLSMQDQPSSSTSSSISSCSSSAAIQLGGRAIDRHNPIITRDSRRFTTVPCSSQTPPINPLPYHQLQKTKKSSNNSDHHQQTKKKDQKKKKKNPNDIATTTTTNKKIITTSTSSDSIYKNTVTSFVPADIKRKSSVKPGGDLITPPGSTRYLLSDRAFFDGFSDYNDPVFALVPGQSNKNITNPADLVLDQQHQSTASKSSLSSSSSPSEKPPSNQVGVNLMNLFCFVLFFVCLQVVVLRVSLHCKGCAGKLKKHLSRMEGVTSFNIDFAAKKVTIVGDVTPLSVLASVSKVKNAQFWPVPEAAPSSPTATTAVVVPGNNPEMKK</sequence>
<keyword evidence="5" id="KW-1185">Reference proteome</keyword>
<dbReference type="PANTHER" id="PTHR46119">
    <property type="entry name" value="OS08G0405700 PROTEIN"/>
    <property type="match status" value="1"/>
</dbReference>
<dbReference type="Gene3D" id="3.30.70.100">
    <property type="match status" value="1"/>
</dbReference>
<comment type="caution">
    <text evidence="4">The sequence shown here is derived from an EMBL/GenBank/DDBJ whole genome shotgun (WGS) entry which is preliminary data.</text>
</comment>
<dbReference type="InterPro" id="IPR044526">
    <property type="entry name" value="NAKR1-3"/>
</dbReference>
<dbReference type="GO" id="GO:0046872">
    <property type="term" value="F:metal ion binding"/>
    <property type="evidence" value="ECO:0007669"/>
    <property type="project" value="InterPro"/>
</dbReference>
<dbReference type="OrthoDB" id="689350at2759"/>
<dbReference type="CDD" id="cd00371">
    <property type="entry name" value="HMA"/>
    <property type="match status" value="1"/>
</dbReference>
<organism evidence="4 5">
    <name type="scientific">Acer yangbiense</name>
    <dbReference type="NCBI Taxonomy" id="1000413"/>
    <lineage>
        <taxon>Eukaryota</taxon>
        <taxon>Viridiplantae</taxon>
        <taxon>Streptophyta</taxon>
        <taxon>Embryophyta</taxon>
        <taxon>Tracheophyta</taxon>
        <taxon>Spermatophyta</taxon>
        <taxon>Magnoliopsida</taxon>
        <taxon>eudicotyledons</taxon>
        <taxon>Gunneridae</taxon>
        <taxon>Pentapetalae</taxon>
        <taxon>rosids</taxon>
        <taxon>malvids</taxon>
        <taxon>Sapindales</taxon>
        <taxon>Sapindaceae</taxon>
        <taxon>Hippocastanoideae</taxon>
        <taxon>Acereae</taxon>
        <taxon>Acer</taxon>
    </lineage>
</organism>
<dbReference type="PANTHER" id="PTHR46119:SF15">
    <property type="entry name" value="PROTEIN SODIUM POTASSIUM ROOT DEFECTIVE 2"/>
    <property type="match status" value="1"/>
</dbReference>
<evidence type="ECO:0000259" key="3">
    <source>
        <dbReference type="PROSITE" id="PS50846"/>
    </source>
</evidence>
<dbReference type="PROSITE" id="PS51257">
    <property type="entry name" value="PROKAR_LIPOPROTEIN"/>
    <property type="match status" value="1"/>
</dbReference>
<dbReference type="Pfam" id="PF00403">
    <property type="entry name" value="HMA"/>
    <property type="match status" value="1"/>
</dbReference>
<keyword evidence="2" id="KW-0812">Transmembrane</keyword>